<dbReference type="PANTHER" id="PTHR28244:SF1">
    <property type="entry name" value="RNA POLYMERASE I-SPECIFIC TRANSCRIPTION INITIATION FACTOR RRN11"/>
    <property type="match status" value="1"/>
</dbReference>
<dbReference type="GO" id="GO:0001164">
    <property type="term" value="F:RNA polymerase I core promoter sequence-specific DNA binding"/>
    <property type="evidence" value="ECO:0007669"/>
    <property type="project" value="InterPro"/>
</dbReference>
<reference evidence="2 3" key="1">
    <citation type="journal article" date="2016" name="Mol. Biol. Evol.">
        <title>Comparative Genomics of Early-Diverging Mushroom-Forming Fungi Provides Insights into the Origins of Lignocellulose Decay Capabilities.</title>
        <authorList>
            <person name="Nagy L.G."/>
            <person name="Riley R."/>
            <person name="Tritt A."/>
            <person name="Adam C."/>
            <person name="Daum C."/>
            <person name="Floudas D."/>
            <person name="Sun H."/>
            <person name="Yadav J.S."/>
            <person name="Pangilinan J."/>
            <person name="Larsson K.H."/>
            <person name="Matsuura K."/>
            <person name="Barry K."/>
            <person name="Labutti K."/>
            <person name="Kuo R."/>
            <person name="Ohm R.A."/>
            <person name="Bhattacharya S.S."/>
            <person name="Shirouzu T."/>
            <person name="Yoshinaga Y."/>
            <person name="Martin F.M."/>
            <person name="Grigoriev I.V."/>
            <person name="Hibbett D.S."/>
        </authorList>
    </citation>
    <scope>NUCLEOTIDE SEQUENCE [LARGE SCALE GENOMIC DNA]</scope>
    <source>
        <strain evidence="2 3">L-15889</strain>
    </source>
</reference>
<dbReference type="GO" id="GO:0070860">
    <property type="term" value="C:RNA polymerase I core factor complex"/>
    <property type="evidence" value="ECO:0007669"/>
    <property type="project" value="TreeGrafter"/>
</dbReference>
<dbReference type="GO" id="GO:0017025">
    <property type="term" value="F:TBP-class protein binding"/>
    <property type="evidence" value="ECO:0007669"/>
    <property type="project" value="TreeGrafter"/>
</dbReference>
<organism evidence="2 3">
    <name type="scientific">Daedalea quercina L-15889</name>
    <dbReference type="NCBI Taxonomy" id="1314783"/>
    <lineage>
        <taxon>Eukaryota</taxon>
        <taxon>Fungi</taxon>
        <taxon>Dikarya</taxon>
        <taxon>Basidiomycota</taxon>
        <taxon>Agaricomycotina</taxon>
        <taxon>Agaricomycetes</taxon>
        <taxon>Polyporales</taxon>
        <taxon>Fomitopsis</taxon>
    </lineage>
</organism>
<dbReference type="STRING" id="1314783.A0A165SVP2"/>
<dbReference type="PANTHER" id="PTHR28244">
    <property type="entry name" value="RNA POLYMERASE I-SPECIFIC TRANSCRIPTION INITIATION FACTOR RRN11"/>
    <property type="match status" value="1"/>
</dbReference>
<keyword evidence="3" id="KW-1185">Reference proteome</keyword>
<evidence type="ECO:0000313" key="3">
    <source>
        <dbReference type="Proteomes" id="UP000076727"/>
    </source>
</evidence>
<dbReference type="AlphaFoldDB" id="A0A165SVP2"/>
<evidence type="ECO:0000313" key="2">
    <source>
        <dbReference type="EMBL" id="KZT72557.1"/>
    </source>
</evidence>
<dbReference type="EMBL" id="KV429040">
    <property type="protein sequence ID" value="KZT72557.1"/>
    <property type="molecule type" value="Genomic_DNA"/>
</dbReference>
<evidence type="ECO:0008006" key="4">
    <source>
        <dbReference type="Google" id="ProtNLM"/>
    </source>
</evidence>
<protein>
    <recommendedName>
        <fullName evidence="4">TPR-like protein</fullName>
    </recommendedName>
</protein>
<name>A0A165SVP2_9APHY</name>
<dbReference type="Proteomes" id="UP000076727">
    <property type="component" value="Unassembled WGS sequence"/>
</dbReference>
<evidence type="ECO:0000256" key="1">
    <source>
        <dbReference type="SAM" id="MobiDB-lite"/>
    </source>
</evidence>
<dbReference type="Pfam" id="PF04090">
    <property type="entry name" value="Rrn11"/>
    <property type="match status" value="1"/>
</dbReference>
<accession>A0A165SVP2</accession>
<feature type="region of interest" description="Disordered" evidence="1">
    <location>
        <begin position="205"/>
        <end position="235"/>
    </location>
</feature>
<dbReference type="InterPro" id="IPR007224">
    <property type="entry name" value="TIF_Rrn11"/>
</dbReference>
<dbReference type="OrthoDB" id="2159786at2759"/>
<dbReference type="GO" id="GO:0001181">
    <property type="term" value="F:RNA polymerase I general transcription initiation factor activity"/>
    <property type="evidence" value="ECO:0007669"/>
    <property type="project" value="InterPro"/>
</dbReference>
<dbReference type="InterPro" id="IPR053029">
    <property type="entry name" value="RNA_pol_I-specific_init_factor"/>
</dbReference>
<gene>
    <name evidence="2" type="ORF">DAEQUDRAFT_743607</name>
</gene>
<proteinExistence type="predicted"/>
<sequence length="235" mass="27081">MSRAEHTFVFASPNTKRPTTARKVHIRRLTDILQLSLLRKDYDRARRAWVILIRCKEINWKDMWKTAVVLLADSGDNDLEENDCRIAFLSVVIRQHPDDREMILKELVLRLIQAREYGRALDELDLYLPLFPFHDNPVMHAYAGLLALYLAQPQAARDVQQGQQWNAGLLSSARAHFERTKWIDPDNVVAIAFLEQLPNITQITQTQQIPESDDEGQGGGMDVGDPTQRRKRVKT</sequence>
<dbReference type="GO" id="GO:0042790">
    <property type="term" value="P:nucleolar large rRNA transcription by RNA polymerase I"/>
    <property type="evidence" value="ECO:0007669"/>
    <property type="project" value="TreeGrafter"/>
</dbReference>